<sequence length="90" mass="10184">MAESEDSLIIVKDNMIELHRRMKSLQEIIIILESGFEAINDDNCNYVISSFMVVEEQLVSMVRDLSDNIDAIASMIKAKGINCPYSLMNL</sequence>
<organism evidence="1 2">
    <name type="scientific">Lacrimispora sphenoides JCM 1415</name>
    <dbReference type="NCBI Taxonomy" id="1297793"/>
    <lineage>
        <taxon>Bacteria</taxon>
        <taxon>Bacillati</taxon>
        <taxon>Bacillota</taxon>
        <taxon>Clostridia</taxon>
        <taxon>Lachnospirales</taxon>
        <taxon>Lachnospiraceae</taxon>
        <taxon>Lacrimispora</taxon>
    </lineage>
</organism>
<protein>
    <submittedName>
        <fullName evidence="1">Uncharacterized protein</fullName>
    </submittedName>
</protein>
<dbReference type="Proteomes" id="UP000198970">
    <property type="component" value="Chromosome I"/>
</dbReference>
<dbReference type="EMBL" id="LT630003">
    <property type="protein sequence ID" value="SEU04021.1"/>
    <property type="molecule type" value="Genomic_DNA"/>
</dbReference>
<evidence type="ECO:0000313" key="2">
    <source>
        <dbReference type="Proteomes" id="UP000198970"/>
    </source>
</evidence>
<gene>
    <name evidence="1" type="ORF">SAMN02745906_4264</name>
</gene>
<proteinExistence type="predicted"/>
<accession>A0ABY1CH31</accession>
<name>A0ABY1CH31_9FIRM</name>
<keyword evidence="2" id="KW-1185">Reference proteome</keyword>
<dbReference type="RefSeq" id="WP_054791047.1">
    <property type="nucleotide sequence ID" value="NZ_LT630003.1"/>
</dbReference>
<reference evidence="1 2" key="1">
    <citation type="submission" date="2016-10" db="EMBL/GenBank/DDBJ databases">
        <authorList>
            <person name="Varghese N."/>
            <person name="Submissions S."/>
        </authorList>
    </citation>
    <scope>NUCLEOTIDE SEQUENCE [LARGE SCALE GENOMIC DNA]</scope>
    <source>
        <strain evidence="1 2">ATCC 19403</strain>
    </source>
</reference>
<evidence type="ECO:0000313" key="1">
    <source>
        <dbReference type="EMBL" id="SEU04021.1"/>
    </source>
</evidence>